<dbReference type="Proteomes" id="UP001147747">
    <property type="component" value="Unassembled WGS sequence"/>
</dbReference>
<dbReference type="InterPro" id="IPR039535">
    <property type="entry name" value="ASST-like"/>
</dbReference>
<dbReference type="PANTHER" id="PTHR35340">
    <property type="entry name" value="PQQ ENZYME REPEAT PROTEIN-RELATED"/>
    <property type="match status" value="1"/>
</dbReference>
<dbReference type="RefSeq" id="XP_056481995.1">
    <property type="nucleotide sequence ID" value="XM_056638488.1"/>
</dbReference>
<keyword evidence="4" id="KW-1185">Reference proteome</keyword>
<dbReference type="OrthoDB" id="5427350at2759"/>
<evidence type="ECO:0000256" key="1">
    <source>
        <dbReference type="SAM" id="Phobius"/>
    </source>
</evidence>
<keyword evidence="1" id="KW-0472">Membrane</keyword>
<feature type="chain" id="PRO_5040884221" description="ASST-domain-containing protein" evidence="2">
    <location>
        <begin position="18"/>
        <end position="627"/>
    </location>
</feature>
<keyword evidence="1" id="KW-1133">Transmembrane helix</keyword>
<dbReference type="EMBL" id="JAPZBU010000012">
    <property type="protein sequence ID" value="KAJ5376965.1"/>
    <property type="molecule type" value="Genomic_DNA"/>
</dbReference>
<feature type="transmembrane region" description="Helical" evidence="1">
    <location>
        <begin position="581"/>
        <end position="601"/>
    </location>
</feature>
<name>A0A9W9SFB7_9EURO</name>
<evidence type="ECO:0008006" key="5">
    <source>
        <dbReference type="Google" id="ProtNLM"/>
    </source>
</evidence>
<dbReference type="SUPFAM" id="SSF50998">
    <property type="entry name" value="Quinoprotein alcohol dehydrogenase-like"/>
    <property type="match status" value="1"/>
</dbReference>
<dbReference type="PANTHER" id="PTHR35340:SF8">
    <property type="entry name" value="ASST-DOMAIN-CONTAINING PROTEIN"/>
    <property type="match status" value="1"/>
</dbReference>
<dbReference type="AlphaFoldDB" id="A0A9W9SFB7"/>
<sequence>MLFLGVLLGLCLLGAVAQRLDEDLRSFVTLPEVRALRFNITYVDREQVSPGYWFVAPYGQVDPEEPTTKYMQYQVGPYIYDTDGELIWAGSPVTDNHNTFDFKANWNIDGDPHLSFIVQHEYDRAEGKGKGVIMGNDYELEREVGAASDFDAFNIHEFKILDGGKTALACTTKPRQIGLGDFDRPEEESWVIVGGFVEIDLEKSEILVEWDSYDKLSITESVKFIQEDEVLGEPGWDYVHINSVDKNSDGDYIISMRFTNTIYLVSGQDGEIMWRLGGKESDFEQDFNFTRQHDVKFVKTNSTHHVISFMNNAADELHTEAEITSALFVELDINSSPMTATVINRMNHPGGNFTRFGGNIQELSNGNVFVGWNEQGYMTEYGPGGDLIMSAHFASTRYASYRSYKFDWIGQPTAPPDLVASVYGADEQEMITVVHVSWNGATDVACWEFYARSHEHGSDVLIASTDKTSFETMYITEGFMDWMTAKAIDVHGNVLGVSEVCRSEVPDWEAVGFTGESSHPTPDDPEILQNIREKLDSGDYGDLYDETTTDEDRKAAVYHATTEVADSVYKAYGMIQMLENITIGVLTIFCIGGILAGVWYIRRRKMRSYQHLPTDEAAVEEDAAKAD</sequence>
<gene>
    <name evidence="3" type="ORF">N7509_013851</name>
</gene>
<comment type="caution">
    <text evidence="3">The sequence shown here is derived from an EMBL/GenBank/DDBJ whole genome shotgun (WGS) entry which is preliminary data.</text>
</comment>
<organism evidence="3 4">
    <name type="scientific">Penicillium cosmopolitanum</name>
    <dbReference type="NCBI Taxonomy" id="1131564"/>
    <lineage>
        <taxon>Eukaryota</taxon>
        <taxon>Fungi</taxon>
        <taxon>Dikarya</taxon>
        <taxon>Ascomycota</taxon>
        <taxon>Pezizomycotina</taxon>
        <taxon>Eurotiomycetes</taxon>
        <taxon>Eurotiomycetidae</taxon>
        <taxon>Eurotiales</taxon>
        <taxon>Aspergillaceae</taxon>
        <taxon>Penicillium</taxon>
    </lineage>
</organism>
<keyword evidence="2" id="KW-0732">Signal</keyword>
<reference evidence="3" key="2">
    <citation type="journal article" date="2023" name="IMA Fungus">
        <title>Comparative genomic study of the Penicillium genus elucidates a diverse pangenome and 15 lateral gene transfer events.</title>
        <authorList>
            <person name="Petersen C."/>
            <person name="Sorensen T."/>
            <person name="Nielsen M.R."/>
            <person name="Sondergaard T.E."/>
            <person name="Sorensen J.L."/>
            <person name="Fitzpatrick D.A."/>
            <person name="Frisvad J.C."/>
            <person name="Nielsen K.L."/>
        </authorList>
    </citation>
    <scope>NUCLEOTIDE SEQUENCE</scope>
    <source>
        <strain evidence="3">IBT 29677</strain>
    </source>
</reference>
<protein>
    <recommendedName>
        <fullName evidence="5">ASST-domain-containing protein</fullName>
    </recommendedName>
</protein>
<evidence type="ECO:0000256" key="2">
    <source>
        <dbReference type="SAM" id="SignalP"/>
    </source>
</evidence>
<dbReference type="Pfam" id="PF14269">
    <property type="entry name" value="Arylsulfotran_2"/>
    <property type="match status" value="1"/>
</dbReference>
<dbReference type="GeneID" id="81377468"/>
<feature type="signal peptide" evidence="2">
    <location>
        <begin position="1"/>
        <end position="17"/>
    </location>
</feature>
<evidence type="ECO:0000313" key="3">
    <source>
        <dbReference type="EMBL" id="KAJ5376965.1"/>
    </source>
</evidence>
<keyword evidence="1" id="KW-0812">Transmembrane</keyword>
<dbReference type="InterPro" id="IPR053143">
    <property type="entry name" value="Arylsulfate_ST"/>
</dbReference>
<accession>A0A9W9SFB7</accession>
<evidence type="ECO:0000313" key="4">
    <source>
        <dbReference type="Proteomes" id="UP001147747"/>
    </source>
</evidence>
<proteinExistence type="predicted"/>
<dbReference type="InterPro" id="IPR011047">
    <property type="entry name" value="Quinoprotein_ADH-like_sf"/>
</dbReference>
<reference evidence="3" key="1">
    <citation type="submission" date="2022-12" db="EMBL/GenBank/DDBJ databases">
        <authorList>
            <person name="Petersen C."/>
        </authorList>
    </citation>
    <scope>NUCLEOTIDE SEQUENCE</scope>
    <source>
        <strain evidence="3">IBT 29677</strain>
    </source>
</reference>